<sequence length="96" mass="9482">MYILLAIIAAAAIGVAAHYALPHRELRGVALVPAVGTAVAAALYAILTWAGPGEASPWLWIAVLAAGAVAAVATALASTRIRARSDAAAAAAAGIR</sequence>
<dbReference type="RefSeq" id="WP_271172139.1">
    <property type="nucleotide sequence ID" value="NZ_BSEJ01000001.1"/>
</dbReference>
<reference evidence="2" key="1">
    <citation type="journal article" date="2014" name="Int. J. Syst. Evol. Microbiol.">
        <title>Complete genome sequence of Corynebacterium casei LMG S-19264T (=DSM 44701T), isolated from a smear-ripened cheese.</title>
        <authorList>
            <consortium name="US DOE Joint Genome Institute (JGI-PGF)"/>
            <person name="Walter F."/>
            <person name="Albersmeier A."/>
            <person name="Kalinowski J."/>
            <person name="Ruckert C."/>
        </authorList>
    </citation>
    <scope>NUCLEOTIDE SEQUENCE</scope>
    <source>
        <strain evidence="2">VKM Ac-1020</strain>
    </source>
</reference>
<proteinExistence type="predicted"/>
<feature type="transmembrane region" description="Helical" evidence="1">
    <location>
        <begin position="58"/>
        <end position="77"/>
    </location>
</feature>
<evidence type="ECO:0000313" key="2">
    <source>
        <dbReference type="EMBL" id="GLJ60430.1"/>
    </source>
</evidence>
<dbReference type="EMBL" id="BSEJ01000001">
    <property type="protein sequence ID" value="GLJ60430.1"/>
    <property type="molecule type" value="Genomic_DNA"/>
</dbReference>
<protein>
    <submittedName>
        <fullName evidence="2">Uncharacterized protein</fullName>
    </submittedName>
</protein>
<evidence type="ECO:0000313" key="3">
    <source>
        <dbReference type="Proteomes" id="UP001142462"/>
    </source>
</evidence>
<evidence type="ECO:0000256" key="1">
    <source>
        <dbReference type="SAM" id="Phobius"/>
    </source>
</evidence>
<dbReference type="Proteomes" id="UP001142462">
    <property type="component" value="Unassembled WGS sequence"/>
</dbReference>
<feature type="transmembrane region" description="Helical" evidence="1">
    <location>
        <begin position="26"/>
        <end position="46"/>
    </location>
</feature>
<accession>A0A9W6LVS4</accession>
<keyword evidence="1" id="KW-0812">Transmembrane</keyword>
<keyword evidence="3" id="KW-1185">Reference proteome</keyword>
<reference evidence="2" key="2">
    <citation type="submission" date="2023-01" db="EMBL/GenBank/DDBJ databases">
        <authorList>
            <person name="Sun Q."/>
            <person name="Evtushenko L."/>
        </authorList>
    </citation>
    <scope>NUCLEOTIDE SEQUENCE</scope>
    <source>
        <strain evidence="2">VKM Ac-1020</strain>
    </source>
</reference>
<gene>
    <name evidence="2" type="ORF">GCM10017576_05590</name>
</gene>
<comment type="caution">
    <text evidence="2">The sequence shown here is derived from an EMBL/GenBank/DDBJ whole genome shotgun (WGS) entry which is preliminary data.</text>
</comment>
<dbReference type="AlphaFoldDB" id="A0A9W6LVS4"/>
<name>A0A9W6LVS4_9MICO</name>
<keyword evidence="1" id="KW-1133">Transmembrane helix</keyword>
<keyword evidence="1" id="KW-0472">Membrane</keyword>
<organism evidence="2 3">
    <name type="scientific">Microbacterium barkeri</name>
    <dbReference type="NCBI Taxonomy" id="33917"/>
    <lineage>
        <taxon>Bacteria</taxon>
        <taxon>Bacillati</taxon>
        <taxon>Actinomycetota</taxon>
        <taxon>Actinomycetes</taxon>
        <taxon>Micrococcales</taxon>
        <taxon>Microbacteriaceae</taxon>
        <taxon>Microbacterium</taxon>
    </lineage>
</organism>